<evidence type="ECO:0000256" key="6">
    <source>
        <dbReference type="ARBA" id="ARBA00023136"/>
    </source>
</evidence>
<dbReference type="Gene3D" id="3.40.1110.10">
    <property type="entry name" value="Calcium-transporting ATPase, cytoplasmic domain N"/>
    <property type="match status" value="1"/>
</dbReference>
<dbReference type="PRINTS" id="PR00119">
    <property type="entry name" value="CATATPASE"/>
</dbReference>
<sequence length="778" mass="86351">MAEVDFDRSVPVEIDRFGSILRQLVPAFAFCVFLVNIPRFVDVDTLQVDAEKCGYFAMISLVIGLPTILNIVKVSYSLGLSVVLSKLGMDLVLVSKVGRAENIATTTVLVTDKTLTLTTGEFSASNFVMFGEHLGVSSTVVDFHPGNPLDAELGSVKTDVQTKQLEILALICAMCRPYGEVIDIGEDDRIHAVAGNIEASLTILAERILAIGKQRREGSTSLLPFVYELENTHKVLDMLGMTVQRRIWSALVAGEDGHIQLLCRGEKEKILKRCTHALLPDGAKVELTLEMRGVFDLELQAMEREGFQLELCAYVEDRVTNSIQDMVATDLTLVGAVGIEECPRWNVKESMRACIKAKVSPVVVTGDNKFASERLCRDIGLFSTDDDVKMRSLDAPKFSRLNLEKQREILDRTMRKGVLFSGASPQFKQNLVKILQNMGNTVTVVGDGRNDFRMIKQSDIGITMGLSGVDDCKREADFLLLDDEFANIIEILTLFRLLWNNARSVATYILICLSGQVMTLLLTGLTSIPEGIMPKHLFFLNMVAVKMAEFALTFSASDRRTTTEVPQGRELITRRGIFRILLVGLFIGLGATSVVIVWYTNALFPYLDLSGDGHTIVSYSQLTQHEMCNLATNVFDAWHDGTTPAFKASPWTAGKFTISVEGCDYFVGEGKMKACTLCFCVLLMTHQLVAWSSVARSWLFTLVFPLYNLPLVSATLLTCLLEMVLLYHSQISRYFGAVALTRDEWILVVLCSVPAFVVNELFKLLGPRRNDVQKDKAE</sequence>
<proteinExistence type="predicted"/>
<dbReference type="InterPro" id="IPR036412">
    <property type="entry name" value="HAD-like_sf"/>
</dbReference>
<dbReference type="InterPro" id="IPR023298">
    <property type="entry name" value="ATPase_P-typ_TM_dom_sf"/>
</dbReference>
<keyword evidence="5 7" id="KW-1133">Transmembrane helix</keyword>
<dbReference type="GO" id="GO:0005886">
    <property type="term" value="C:plasma membrane"/>
    <property type="evidence" value="ECO:0007669"/>
    <property type="project" value="TreeGrafter"/>
</dbReference>
<dbReference type="InterPro" id="IPR023299">
    <property type="entry name" value="ATPase_P-typ_cyto_dom_N"/>
</dbReference>
<feature type="transmembrane region" description="Helical" evidence="7">
    <location>
        <begin position="505"/>
        <end position="525"/>
    </location>
</feature>
<feature type="domain" description="Cation-transporting P-type ATPase C-terminal" evidence="8">
    <location>
        <begin position="532"/>
        <end position="765"/>
    </location>
</feature>
<dbReference type="SUPFAM" id="SSF81660">
    <property type="entry name" value="Metal cation-transporting ATPase, ATP-binding domain N"/>
    <property type="match status" value="1"/>
</dbReference>
<organism evidence="9">
    <name type="scientific">Mucochytrium quahogii</name>
    <dbReference type="NCBI Taxonomy" id="96639"/>
    <lineage>
        <taxon>Eukaryota</taxon>
        <taxon>Sar</taxon>
        <taxon>Stramenopiles</taxon>
        <taxon>Bigyra</taxon>
        <taxon>Labyrinthulomycetes</taxon>
        <taxon>Thraustochytrida</taxon>
        <taxon>Thraustochytriidae</taxon>
        <taxon>Mucochytrium</taxon>
    </lineage>
</organism>
<feature type="transmembrane region" description="Helical" evidence="7">
    <location>
        <begin position="20"/>
        <end position="41"/>
    </location>
</feature>
<feature type="transmembrane region" description="Helical" evidence="7">
    <location>
        <begin position="53"/>
        <end position="72"/>
    </location>
</feature>
<keyword evidence="2 7" id="KW-0812">Transmembrane</keyword>
<dbReference type="EMBL" id="HBHK01015320">
    <property type="protein sequence ID" value="CAD9687711.1"/>
    <property type="molecule type" value="Transcribed_RNA"/>
</dbReference>
<feature type="transmembrane region" description="Helical" evidence="7">
    <location>
        <begin position="745"/>
        <end position="766"/>
    </location>
</feature>
<reference evidence="9" key="1">
    <citation type="submission" date="2021-01" db="EMBL/GenBank/DDBJ databases">
        <authorList>
            <person name="Corre E."/>
            <person name="Pelletier E."/>
            <person name="Niang G."/>
            <person name="Scheremetjew M."/>
            <person name="Finn R."/>
            <person name="Kale V."/>
            <person name="Holt S."/>
            <person name="Cochrane G."/>
            <person name="Meng A."/>
            <person name="Brown T."/>
            <person name="Cohen L."/>
        </authorList>
    </citation>
    <scope>NUCLEOTIDE SEQUENCE</scope>
    <source>
        <strain evidence="9">NY070348D</strain>
    </source>
</reference>
<evidence type="ECO:0000256" key="2">
    <source>
        <dbReference type="ARBA" id="ARBA00022692"/>
    </source>
</evidence>
<evidence type="ECO:0000256" key="3">
    <source>
        <dbReference type="ARBA" id="ARBA00022723"/>
    </source>
</evidence>
<feature type="transmembrane region" description="Helical" evidence="7">
    <location>
        <begin position="577"/>
        <end position="599"/>
    </location>
</feature>
<dbReference type="SUPFAM" id="SSF56784">
    <property type="entry name" value="HAD-like"/>
    <property type="match status" value="1"/>
</dbReference>
<protein>
    <recommendedName>
        <fullName evidence="8">Cation-transporting P-type ATPase C-terminal domain-containing protein</fullName>
    </recommendedName>
</protein>
<dbReference type="Gene3D" id="3.40.50.1000">
    <property type="entry name" value="HAD superfamily/HAD-like"/>
    <property type="match status" value="1"/>
</dbReference>
<feature type="transmembrane region" description="Helical" evidence="7">
    <location>
        <begin position="706"/>
        <end position="725"/>
    </location>
</feature>
<evidence type="ECO:0000313" key="9">
    <source>
        <dbReference type="EMBL" id="CAD9687711.1"/>
    </source>
</evidence>
<accession>A0A7S2S2L6</accession>
<keyword evidence="3" id="KW-0479">Metal-binding</keyword>
<feature type="transmembrane region" description="Helical" evidence="7">
    <location>
        <begin position="537"/>
        <end position="556"/>
    </location>
</feature>
<dbReference type="AlphaFoldDB" id="A0A7S2S2L6"/>
<dbReference type="Pfam" id="PF00689">
    <property type="entry name" value="Cation_ATPase_C"/>
    <property type="match status" value="1"/>
</dbReference>
<dbReference type="PANTHER" id="PTHR24093:SF506">
    <property type="entry name" value="CATION-TRANSPORTING ATPASE PMA1"/>
    <property type="match status" value="1"/>
</dbReference>
<dbReference type="SUPFAM" id="SSF81665">
    <property type="entry name" value="Calcium ATPase, transmembrane domain M"/>
    <property type="match status" value="1"/>
</dbReference>
<dbReference type="GO" id="GO:0005388">
    <property type="term" value="F:P-type calcium transporter activity"/>
    <property type="evidence" value="ECO:0007669"/>
    <property type="project" value="TreeGrafter"/>
</dbReference>
<gene>
    <name evidence="9" type="ORF">QSP1433_LOCUS9617</name>
</gene>
<dbReference type="InterPro" id="IPR006068">
    <property type="entry name" value="ATPase_P-typ_cation-transptr_C"/>
</dbReference>
<keyword evidence="6 7" id="KW-0472">Membrane</keyword>
<evidence type="ECO:0000256" key="4">
    <source>
        <dbReference type="ARBA" id="ARBA00022842"/>
    </source>
</evidence>
<name>A0A7S2S2L6_9STRA</name>
<dbReference type="GO" id="GO:0000166">
    <property type="term" value="F:nucleotide binding"/>
    <property type="evidence" value="ECO:0007669"/>
    <property type="project" value="InterPro"/>
</dbReference>
<evidence type="ECO:0000256" key="5">
    <source>
        <dbReference type="ARBA" id="ARBA00022989"/>
    </source>
</evidence>
<comment type="subcellular location">
    <subcellularLocation>
        <location evidence="1">Membrane</location>
    </subcellularLocation>
</comment>
<dbReference type="InterPro" id="IPR023214">
    <property type="entry name" value="HAD_sf"/>
</dbReference>
<feature type="transmembrane region" description="Helical" evidence="7">
    <location>
        <begin position="674"/>
        <end position="694"/>
    </location>
</feature>
<keyword evidence="4" id="KW-0460">Magnesium</keyword>
<dbReference type="PANTHER" id="PTHR24093">
    <property type="entry name" value="CATION TRANSPORTING ATPASE"/>
    <property type="match status" value="1"/>
</dbReference>
<dbReference type="Gene3D" id="1.20.1110.10">
    <property type="entry name" value="Calcium-transporting ATPase, transmembrane domain"/>
    <property type="match status" value="1"/>
</dbReference>
<dbReference type="Pfam" id="PF13246">
    <property type="entry name" value="Cation_ATPase"/>
    <property type="match status" value="1"/>
</dbReference>
<dbReference type="GO" id="GO:0046872">
    <property type="term" value="F:metal ion binding"/>
    <property type="evidence" value="ECO:0007669"/>
    <property type="project" value="UniProtKB-KW"/>
</dbReference>
<evidence type="ECO:0000256" key="1">
    <source>
        <dbReference type="ARBA" id="ARBA00004370"/>
    </source>
</evidence>
<evidence type="ECO:0000256" key="7">
    <source>
        <dbReference type="SAM" id="Phobius"/>
    </source>
</evidence>
<evidence type="ECO:0000259" key="8">
    <source>
        <dbReference type="Pfam" id="PF00689"/>
    </source>
</evidence>